<accession>A0A8D9DXL4</accession>
<proteinExistence type="predicted"/>
<evidence type="ECO:0000256" key="1">
    <source>
        <dbReference type="SAM" id="MobiDB-lite"/>
    </source>
</evidence>
<dbReference type="EMBL" id="HBUF01384628">
    <property type="protein sequence ID" value="CAG6731699.1"/>
    <property type="molecule type" value="Transcribed_RNA"/>
</dbReference>
<sequence length="157" mass="18401">MIYTGYAVTVKQQNSRISKYFRDVFYFIFCDRFEVPTFISKENFACRAKFVNMSSSLTTEEYAMTKVCSLIQLLGKHRLPVIIFSTFSYRKISIIVLIKLILNFLIFKTSKFPQASPCHIILYKFGQKKQKKKQTNEKTTQSRTKIGGKRKTMKKNC</sequence>
<feature type="compositionally biased region" description="Basic residues" evidence="1">
    <location>
        <begin position="146"/>
        <end position="157"/>
    </location>
</feature>
<evidence type="ECO:0000313" key="2">
    <source>
        <dbReference type="EMBL" id="CAG6731699.1"/>
    </source>
</evidence>
<protein>
    <submittedName>
        <fullName evidence="2">Uncharacterized protein</fullName>
    </submittedName>
</protein>
<feature type="region of interest" description="Disordered" evidence="1">
    <location>
        <begin position="132"/>
        <end position="157"/>
    </location>
</feature>
<dbReference type="AlphaFoldDB" id="A0A8D9DXL4"/>
<reference evidence="2" key="1">
    <citation type="submission" date="2021-05" db="EMBL/GenBank/DDBJ databases">
        <authorList>
            <person name="Alioto T."/>
            <person name="Alioto T."/>
            <person name="Gomez Garrido J."/>
        </authorList>
    </citation>
    <scope>NUCLEOTIDE SEQUENCE</scope>
</reference>
<name>A0A8D9DXL4_9HEMI</name>
<organism evidence="2">
    <name type="scientific">Cacopsylla melanoneura</name>
    <dbReference type="NCBI Taxonomy" id="428564"/>
    <lineage>
        <taxon>Eukaryota</taxon>
        <taxon>Metazoa</taxon>
        <taxon>Ecdysozoa</taxon>
        <taxon>Arthropoda</taxon>
        <taxon>Hexapoda</taxon>
        <taxon>Insecta</taxon>
        <taxon>Pterygota</taxon>
        <taxon>Neoptera</taxon>
        <taxon>Paraneoptera</taxon>
        <taxon>Hemiptera</taxon>
        <taxon>Sternorrhyncha</taxon>
        <taxon>Psylloidea</taxon>
        <taxon>Psyllidae</taxon>
        <taxon>Psyllinae</taxon>
        <taxon>Cacopsylla</taxon>
    </lineage>
</organism>